<dbReference type="PANTHER" id="PTHR10259">
    <property type="entry name" value="THIOPURINE S-METHYLTRANSFERASE"/>
    <property type="match status" value="1"/>
</dbReference>
<dbReference type="InterPro" id="IPR008854">
    <property type="entry name" value="TPMT"/>
</dbReference>
<keyword evidence="3" id="KW-0949">S-adenosyl-L-methionine</keyword>
<proteinExistence type="predicted"/>
<sequence length="207" mass="23222">MTTEMPYTPEDPINYWGHRYEIGSTGWNLGHAHPLADKGVEVVGVDIALQALKKFASASGQDWTETEAPKLGPDAKLLTRKDGKIKLYWGDALNFSQDVEGKFDAIFDCDGLHVLDEKRRLRFGEMVKGLLNPGGRLLLEAIAYDKSILTDENFKPSMAVPPPYSISVEDVKSMFEPECSVEILDKHSNKLLYGYDSDFYAYKVVKL</sequence>
<evidence type="ECO:0008006" key="6">
    <source>
        <dbReference type="Google" id="ProtNLM"/>
    </source>
</evidence>
<dbReference type="Gene3D" id="3.40.50.150">
    <property type="entry name" value="Vaccinia Virus protein VP39"/>
    <property type="match status" value="1"/>
</dbReference>
<evidence type="ECO:0000313" key="4">
    <source>
        <dbReference type="EMBL" id="RUS74628.1"/>
    </source>
</evidence>
<dbReference type="GO" id="GO:0032259">
    <property type="term" value="P:methylation"/>
    <property type="evidence" value="ECO:0007669"/>
    <property type="project" value="UniProtKB-KW"/>
</dbReference>
<evidence type="ECO:0000256" key="1">
    <source>
        <dbReference type="ARBA" id="ARBA00022603"/>
    </source>
</evidence>
<dbReference type="AlphaFoldDB" id="A0A433SZ96"/>
<evidence type="ECO:0000256" key="2">
    <source>
        <dbReference type="ARBA" id="ARBA00022679"/>
    </source>
</evidence>
<dbReference type="CDD" id="cd02440">
    <property type="entry name" value="AdoMet_MTases"/>
    <property type="match status" value="1"/>
</dbReference>
<gene>
    <name evidence="4" type="ORF">EGW08_017608</name>
</gene>
<dbReference type="Proteomes" id="UP000271974">
    <property type="component" value="Unassembled WGS sequence"/>
</dbReference>
<evidence type="ECO:0000313" key="5">
    <source>
        <dbReference type="Proteomes" id="UP000271974"/>
    </source>
</evidence>
<keyword evidence="2" id="KW-0808">Transferase</keyword>
<organism evidence="4 5">
    <name type="scientific">Elysia chlorotica</name>
    <name type="common">Eastern emerald elysia</name>
    <name type="synonym">Sea slug</name>
    <dbReference type="NCBI Taxonomy" id="188477"/>
    <lineage>
        <taxon>Eukaryota</taxon>
        <taxon>Metazoa</taxon>
        <taxon>Spiralia</taxon>
        <taxon>Lophotrochozoa</taxon>
        <taxon>Mollusca</taxon>
        <taxon>Gastropoda</taxon>
        <taxon>Heterobranchia</taxon>
        <taxon>Euthyneura</taxon>
        <taxon>Panpulmonata</taxon>
        <taxon>Sacoglossa</taxon>
        <taxon>Placobranchoidea</taxon>
        <taxon>Plakobranchidae</taxon>
        <taxon>Elysia</taxon>
    </lineage>
</organism>
<accession>A0A433SZ96</accession>
<protein>
    <recommendedName>
        <fullName evidence="6">Methyltransferase domain-containing protein</fullName>
    </recommendedName>
</protein>
<keyword evidence="1" id="KW-0489">Methyltransferase</keyword>
<dbReference type="InterPro" id="IPR029063">
    <property type="entry name" value="SAM-dependent_MTases_sf"/>
</dbReference>
<dbReference type="OrthoDB" id="276151at2759"/>
<comment type="caution">
    <text evidence="4">The sequence shown here is derived from an EMBL/GenBank/DDBJ whole genome shotgun (WGS) entry which is preliminary data.</text>
</comment>
<dbReference type="PANTHER" id="PTHR10259:SF11">
    <property type="entry name" value="THIOPURINE S-METHYLTRANSFERASE"/>
    <property type="match status" value="1"/>
</dbReference>
<dbReference type="EMBL" id="RQTK01000813">
    <property type="protein sequence ID" value="RUS74628.1"/>
    <property type="molecule type" value="Genomic_DNA"/>
</dbReference>
<keyword evidence="5" id="KW-1185">Reference proteome</keyword>
<reference evidence="4 5" key="1">
    <citation type="submission" date="2019-01" db="EMBL/GenBank/DDBJ databases">
        <title>A draft genome assembly of the solar-powered sea slug Elysia chlorotica.</title>
        <authorList>
            <person name="Cai H."/>
            <person name="Li Q."/>
            <person name="Fang X."/>
            <person name="Li J."/>
            <person name="Curtis N.E."/>
            <person name="Altenburger A."/>
            <person name="Shibata T."/>
            <person name="Feng M."/>
            <person name="Maeda T."/>
            <person name="Schwartz J.A."/>
            <person name="Shigenobu S."/>
            <person name="Lundholm N."/>
            <person name="Nishiyama T."/>
            <person name="Yang H."/>
            <person name="Hasebe M."/>
            <person name="Li S."/>
            <person name="Pierce S.K."/>
            <person name="Wang J."/>
        </authorList>
    </citation>
    <scope>NUCLEOTIDE SEQUENCE [LARGE SCALE GENOMIC DNA]</scope>
    <source>
        <strain evidence="4">EC2010</strain>
        <tissue evidence="4">Whole organism of an adult</tissue>
    </source>
</reference>
<dbReference type="GO" id="GO:0008119">
    <property type="term" value="F:thiopurine S-methyltransferase activity"/>
    <property type="evidence" value="ECO:0007669"/>
    <property type="project" value="TreeGrafter"/>
</dbReference>
<name>A0A433SZ96_ELYCH</name>
<dbReference type="Pfam" id="PF05724">
    <property type="entry name" value="TPMT"/>
    <property type="match status" value="1"/>
</dbReference>
<evidence type="ECO:0000256" key="3">
    <source>
        <dbReference type="ARBA" id="ARBA00022691"/>
    </source>
</evidence>
<dbReference type="STRING" id="188477.A0A433SZ96"/>
<dbReference type="SUPFAM" id="SSF53335">
    <property type="entry name" value="S-adenosyl-L-methionine-dependent methyltransferases"/>
    <property type="match status" value="1"/>
</dbReference>